<reference evidence="3 4" key="1">
    <citation type="submission" date="2018-05" db="EMBL/GenBank/DDBJ databases">
        <title>Genetic diversity of glacier-inhabiting Cryobacterium bacteria in China and description of Cryobacterium mengkeensis sp. nov. and Arthrobacter glacialis sp. nov.</title>
        <authorList>
            <person name="Liu Q."/>
            <person name="Xin Y.-H."/>
        </authorList>
    </citation>
    <scope>NUCLEOTIDE SEQUENCE [LARGE SCALE GENOMIC DNA]</scope>
    <source>
        <strain evidence="3 4">LI2</strain>
    </source>
</reference>
<keyword evidence="2" id="KW-1133">Transmembrane helix</keyword>
<dbReference type="OrthoDB" id="4942406at2"/>
<dbReference type="EMBL" id="QJVD01000031">
    <property type="protein sequence ID" value="PYI65062.1"/>
    <property type="molecule type" value="Genomic_DNA"/>
</dbReference>
<name>A0A2V5L3J7_9MICC</name>
<dbReference type="InterPro" id="IPR033458">
    <property type="entry name" value="DUF5134"/>
</dbReference>
<organism evidence="3 4">
    <name type="scientific">Arthrobacter livingstonensis</name>
    <dbReference type="NCBI Taxonomy" id="670078"/>
    <lineage>
        <taxon>Bacteria</taxon>
        <taxon>Bacillati</taxon>
        <taxon>Actinomycetota</taxon>
        <taxon>Actinomycetes</taxon>
        <taxon>Micrococcales</taxon>
        <taxon>Micrococcaceae</taxon>
        <taxon>Arthrobacter</taxon>
    </lineage>
</organism>
<sequence>MDDMNLSVERINPLTGGPRPCSPKQHRGPPALHPQPLSGSMIHVFNIPAITWTLTAVLLLSGSHHLQQAGRSPRRTEQINNSLHAVMHLLMAAMLWHLARSTALAQITVLAGAALWFVIQAVALPEFKFLCAEGPGRLKCIYHGLTMAGAAAMIAMTGPISTGVGRAPTDAMATMAGMSMSHGYHAMTDPAKTRTTSIGHSPNLAILLTAVFTAAAIIFITLLLRTRTTQTTHHNTAAPKLSKHAGHALEALGAAVMAFMFATMMA</sequence>
<evidence type="ECO:0000313" key="3">
    <source>
        <dbReference type="EMBL" id="PYI65062.1"/>
    </source>
</evidence>
<evidence type="ECO:0008006" key="5">
    <source>
        <dbReference type="Google" id="ProtNLM"/>
    </source>
</evidence>
<dbReference type="AlphaFoldDB" id="A0A2V5L3J7"/>
<feature type="transmembrane region" description="Helical" evidence="2">
    <location>
        <begin position="245"/>
        <end position="265"/>
    </location>
</feature>
<keyword evidence="4" id="KW-1185">Reference proteome</keyword>
<evidence type="ECO:0000256" key="2">
    <source>
        <dbReference type="SAM" id="Phobius"/>
    </source>
</evidence>
<comment type="caution">
    <text evidence="3">The sequence shown here is derived from an EMBL/GenBank/DDBJ whole genome shotgun (WGS) entry which is preliminary data.</text>
</comment>
<feature type="transmembrane region" description="Helical" evidence="2">
    <location>
        <begin position="105"/>
        <end position="124"/>
    </location>
</feature>
<proteinExistence type="predicted"/>
<feature type="transmembrane region" description="Helical" evidence="2">
    <location>
        <begin position="81"/>
        <end position="99"/>
    </location>
</feature>
<gene>
    <name evidence="3" type="ORF">CVV68_19715</name>
</gene>
<protein>
    <recommendedName>
        <fullName evidence="5">DUF5134 domain-containing protein</fullName>
    </recommendedName>
</protein>
<evidence type="ECO:0000313" key="4">
    <source>
        <dbReference type="Proteomes" id="UP000247832"/>
    </source>
</evidence>
<dbReference type="Pfam" id="PF17197">
    <property type="entry name" value="DUF5134"/>
    <property type="match status" value="1"/>
</dbReference>
<keyword evidence="2" id="KW-0812">Transmembrane</keyword>
<evidence type="ECO:0000256" key="1">
    <source>
        <dbReference type="SAM" id="MobiDB-lite"/>
    </source>
</evidence>
<feature type="region of interest" description="Disordered" evidence="1">
    <location>
        <begin position="1"/>
        <end position="33"/>
    </location>
</feature>
<feature type="transmembrane region" description="Helical" evidence="2">
    <location>
        <begin position="145"/>
        <end position="165"/>
    </location>
</feature>
<keyword evidence="2" id="KW-0472">Membrane</keyword>
<accession>A0A2V5L3J7</accession>
<dbReference type="Proteomes" id="UP000247832">
    <property type="component" value="Unassembled WGS sequence"/>
</dbReference>
<feature type="transmembrane region" description="Helical" evidence="2">
    <location>
        <begin position="40"/>
        <end position="60"/>
    </location>
</feature>
<feature type="transmembrane region" description="Helical" evidence="2">
    <location>
        <begin position="204"/>
        <end position="224"/>
    </location>
</feature>